<reference evidence="8 9" key="1">
    <citation type="submission" date="2019-10" db="EMBL/GenBank/DDBJ databases">
        <title>Rubrobacter sp nov SCSIO 52090 isolated from a deep-sea sediment in the South China Sea.</title>
        <authorList>
            <person name="Chen R.W."/>
        </authorList>
    </citation>
    <scope>NUCLEOTIDE SEQUENCE [LARGE SCALE GENOMIC DNA]</scope>
    <source>
        <strain evidence="8 9">SCSIO 52909</strain>
    </source>
</reference>
<accession>A0A6G8QDD2</accession>
<evidence type="ECO:0000256" key="2">
    <source>
        <dbReference type="ARBA" id="ARBA00007441"/>
    </source>
</evidence>
<protein>
    <submittedName>
        <fullName evidence="8">Aminotransferase class I/II-fold pyridoxal phosphate-dependent enzyme</fullName>
    </submittedName>
</protein>
<dbReference type="InterPro" id="IPR004839">
    <property type="entry name" value="Aminotransferase_I/II_large"/>
</dbReference>
<evidence type="ECO:0000256" key="5">
    <source>
        <dbReference type="ARBA" id="ARBA00022679"/>
    </source>
</evidence>
<dbReference type="InterPro" id="IPR050859">
    <property type="entry name" value="Class-I_PLP-dep_aminotransf"/>
</dbReference>
<evidence type="ECO:0000256" key="4">
    <source>
        <dbReference type="ARBA" id="ARBA00022576"/>
    </source>
</evidence>
<dbReference type="InterPro" id="IPR015421">
    <property type="entry name" value="PyrdxlP-dep_Trfase_major"/>
</dbReference>
<keyword evidence="5 8" id="KW-0808">Transferase</keyword>
<keyword evidence="9" id="KW-1185">Reference proteome</keyword>
<dbReference type="PANTHER" id="PTHR42790">
    <property type="entry name" value="AMINOTRANSFERASE"/>
    <property type="match status" value="1"/>
</dbReference>
<dbReference type="InterPro" id="IPR015424">
    <property type="entry name" value="PyrdxlP-dep_Trfase"/>
</dbReference>
<name>A0A6G8QDD2_9ACTN</name>
<gene>
    <name evidence="8" type="ORF">GBA63_18960</name>
</gene>
<proteinExistence type="inferred from homology"/>
<sequence>MVFLAGGHPDTSIFGEETLREMASAVVGDGAAALQYGSTDGTGVMRETVAEVMTAEGTPVGAEHVAVTSGAQQGLDLAGRAFLEEGDLVLIESPTYHGALQAFSSYGPRVMTAPVDRRGLDVEAVREILSHERRAGYRAKFIYVVPTFQNPTGATMALERRRELLEIAREHDALILEDNPYGLLRYEGDAVPTLAALEMRERGGPERVVYLGSFSKVFAPGVRLGWIHAHPEILGAMRAARKGADLGPSVLSQTVTAAYFASGEWKTYLGRLGRRYRKRRDAVLGALGEFMPEGVSWTSPSGGFFVWVTLPQGIDAAGMLPEATERGVAYVPGADFYPGGWGGTEGRNALRLSFSFAEPRLARRGVEILAGLVREKMGDNETGPPACGCGSDVCSCAPGYSCTEAVVGVVAC</sequence>
<dbReference type="SUPFAM" id="SSF53383">
    <property type="entry name" value="PLP-dependent transferases"/>
    <property type="match status" value="1"/>
</dbReference>
<dbReference type="KEGG" id="rub:GBA63_18960"/>
<dbReference type="RefSeq" id="WP_166178727.1">
    <property type="nucleotide sequence ID" value="NZ_CP045119.1"/>
</dbReference>
<dbReference type="Pfam" id="PF00155">
    <property type="entry name" value="Aminotran_1_2"/>
    <property type="match status" value="1"/>
</dbReference>
<comment type="similarity">
    <text evidence="2">Belongs to the class-I pyridoxal-phosphate-dependent aminotransferase family.</text>
</comment>
<dbReference type="Gene3D" id="3.90.1150.10">
    <property type="entry name" value="Aspartate Aminotransferase, domain 1"/>
    <property type="match status" value="1"/>
</dbReference>
<feature type="domain" description="Aminotransferase class I/classII large" evidence="7">
    <location>
        <begin position="21"/>
        <end position="338"/>
    </location>
</feature>
<dbReference type="GO" id="GO:0008483">
    <property type="term" value="F:transaminase activity"/>
    <property type="evidence" value="ECO:0007669"/>
    <property type="project" value="UniProtKB-KW"/>
</dbReference>
<evidence type="ECO:0000256" key="6">
    <source>
        <dbReference type="ARBA" id="ARBA00022898"/>
    </source>
</evidence>
<dbReference type="GO" id="GO:0030170">
    <property type="term" value="F:pyridoxal phosphate binding"/>
    <property type="evidence" value="ECO:0007669"/>
    <property type="project" value="InterPro"/>
</dbReference>
<dbReference type="PANTHER" id="PTHR42790:SF19">
    <property type="entry name" value="KYNURENINE_ALPHA-AMINOADIPATE AMINOTRANSFERASE, MITOCHONDRIAL"/>
    <property type="match status" value="1"/>
</dbReference>
<dbReference type="GO" id="GO:1901605">
    <property type="term" value="P:alpha-amino acid metabolic process"/>
    <property type="evidence" value="ECO:0007669"/>
    <property type="project" value="TreeGrafter"/>
</dbReference>
<dbReference type="Proteomes" id="UP000501452">
    <property type="component" value="Chromosome"/>
</dbReference>
<dbReference type="CDD" id="cd00609">
    <property type="entry name" value="AAT_like"/>
    <property type="match status" value="1"/>
</dbReference>
<dbReference type="Gene3D" id="3.40.640.10">
    <property type="entry name" value="Type I PLP-dependent aspartate aminotransferase-like (Major domain)"/>
    <property type="match status" value="1"/>
</dbReference>
<evidence type="ECO:0000313" key="8">
    <source>
        <dbReference type="EMBL" id="QIN84489.1"/>
    </source>
</evidence>
<evidence type="ECO:0000259" key="7">
    <source>
        <dbReference type="Pfam" id="PF00155"/>
    </source>
</evidence>
<evidence type="ECO:0000256" key="3">
    <source>
        <dbReference type="ARBA" id="ARBA00011738"/>
    </source>
</evidence>
<keyword evidence="4 8" id="KW-0032">Aminotransferase</keyword>
<keyword evidence="6" id="KW-0663">Pyridoxal phosphate</keyword>
<dbReference type="EMBL" id="CP045119">
    <property type="protein sequence ID" value="QIN84489.1"/>
    <property type="molecule type" value="Genomic_DNA"/>
</dbReference>
<comment type="subunit">
    <text evidence="3">Homodimer.</text>
</comment>
<comment type="cofactor">
    <cofactor evidence="1">
        <name>pyridoxal 5'-phosphate</name>
        <dbReference type="ChEBI" id="CHEBI:597326"/>
    </cofactor>
</comment>
<evidence type="ECO:0000256" key="1">
    <source>
        <dbReference type="ARBA" id="ARBA00001933"/>
    </source>
</evidence>
<dbReference type="AlphaFoldDB" id="A0A6G8QDD2"/>
<organism evidence="8 9">
    <name type="scientific">Rubrobacter tropicus</name>
    <dbReference type="NCBI Taxonomy" id="2653851"/>
    <lineage>
        <taxon>Bacteria</taxon>
        <taxon>Bacillati</taxon>
        <taxon>Actinomycetota</taxon>
        <taxon>Rubrobacteria</taxon>
        <taxon>Rubrobacterales</taxon>
        <taxon>Rubrobacteraceae</taxon>
        <taxon>Rubrobacter</taxon>
    </lineage>
</organism>
<dbReference type="FunFam" id="3.40.640.10:FF:000053">
    <property type="entry name" value="Aminotransferase, class I"/>
    <property type="match status" value="1"/>
</dbReference>
<dbReference type="InterPro" id="IPR015422">
    <property type="entry name" value="PyrdxlP-dep_Trfase_small"/>
</dbReference>
<evidence type="ECO:0000313" key="9">
    <source>
        <dbReference type="Proteomes" id="UP000501452"/>
    </source>
</evidence>